<sequence>MKKWALFLILASCKVSSFTTVVSPSLSFQSYKTFRLIEYSQQVNITQPEYDNPENRKLINQSIIEEMKSLGLSQNQAKSDIIVTYTLLIRDMVDTRIDSAVVYKPWVDTQQDSFNYTEGALTLVFIDDKTGNVLAQSQLESIMDRNPKKFESDIPKIIKKMFNRIENEINEHN</sequence>
<dbReference type="InterPro" id="IPR025411">
    <property type="entry name" value="DUF4136"/>
</dbReference>
<name>A0A3B0U933_9ZZZZ</name>
<protein>
    <recommendedName>
        <fullName evidence="1">DUF4136 domain-containing protein</fullName>
    </recommendedName>
</protein>
<dbReference type="Pfam" id="PF13590">
    <property type="entry name" value="DUF4136"/>
    <property type="match status" value="1"/>
</dbReference>
<gene>
    <name evidence="2" type="ORF">MNBD_BACTEROID06-967</name>
</gene>
<evidence type="ECO:0000313" key="2">
    <source>
        <dbReference type="EMBL" id="VAW27551.1"/>
    </source>
</evidence>
<reference evidence="2" key="1">
    <citation type="submission" date="2018-06" db="EMBL/GenBank/DDBJ databases">
        <authorList>
            <person name="Zhirakovskaya E."/>
        </authorList>
    </citation>
    <scope>NUCLEOTIDE SEQUENCE</scope>
</reference>
<proteinExistence type="predicted"/>
<dbReference type="AlphaFoldDB" id="A0A3B0U933"/>
<dbReference type="EMBL" id="UOES01000259">
    <property type="protein sequence ID" value="VAW27551.1"/>
    <property type="molecule type" value="Genomic_DNA"/>
</dbReference>
<dbReference type="Gene3D" id="3.30.160.670">
    <property type="match status" value="1"/>
</dbReference>
<accession>A0A3B0U933</accession>
<evidence type="ECO:0000259" key="1">
    <source>
        <dbReference type="Pfam" id="PF13590"/>
    </source>
</evidence>
<feature type="domain" description="DUF4136" evidence="1">
    <location>
        <begin position="23"/>
        <end position="163"/>
    </location>
</feature>
<organism evidence="2">
    <name type="scientific">hydrothermal vent metagenome</name>
    <dbReference type="NCBI Taxonomy" id="652676"/>
    <lineage>
        <taxon>unclassified sequences</taxon>
        <taxon>metagenomes</taxon>
        <taxon>ecological metagenomes</taxon>
    </lineage>
</organism>